<dbReference type="InterPro" id="IPR050569">
    <property type="entry name" value="TAAR"/>
</dbReference>
<evidence type="ECO:0000256" key="8">
    <source>
        <dbReference type="ARBA" id="ARBA00023224"/>
    </source>
</evidence>
<evidence type="ECO:0000256" key="2">
    <source>
        <dbReference type="ARBA" id="ARBA00022475"/>
    </source>
</evidence>
<evidence type="ECO:0000256" key="7">
    <source>
        <dbReference type="ARBA" id="ARBA00023170"/>
    </source>
</evidence>
<dbReference type="PANTHER" id="PTHR24249">
    <property type="entry name" value="HISTAMINE RECEPTOR-RELATED G-PROTEIN COUPLED RECEPTOR"/>
    <property type="match status" value="1"/>
</dbReference>
<keyword evidence="5" id="KW-0297">G-protein coupled receptor</keyword>
<keyword evidence="4 9" id="KW-1133">Transmembrane helix</keyword>
<keyword evidence="6 9" id="KW-0472">Membrane</keyword>
<dbReference type="Gene3D" id="1.20.1070.10">
    <property type="entry name" value="Rhodopsin 7-helix transmembrane proteins"/>
    <property type="match status" value="1"/>
</dbReference>
<evidence type="ECO:0000256" key="4">
    <source>
        <dbReference type="ARBA" id="ARBA00022989"/>
    </source>
</evidence>
<feature type="transmembrane region" description="Helical" evidence="9">
    <location>
        <begin position="280"/>
        <end position="303"/>
    </location>
</feature>
<proteinExistence type="predicted"/>
<feature type="domain" description="G-protein coupled receptors family 1 profile" evidence="10">
    <location>
        <begin position="22"/>
        <end position="300"/>
    </location>
</feature>
<name>A0AAU9W3X2_9CNID</name>
<feature type="transmembrane region" description="Helical" evidence="9">
    <location>
        <begin position="163"/>
        <end position="189"/>
    </location>
</feature>
<dbReference type="PRINTS" id="PR00237">
    <property type="entry name" value="GPCRRHODOPSN"/>
</dbReference>
<keyword evidence="12" id="KW-1185">Reference proteome</keyword>
<dbReference type="EMBL" id="CALNXJ010000006">
    <property type="protein sequence ID" value="CAH3042584.1"/>
    <property type="molecule type" value="Genomic_DNA"/>
</dbReference>
<evidence type="ECO:0000313" key="12">
    <source>
        <dbReference type="Proteomes" id="UP001159428"/>
    </source>
</evidence>
<dbReference type="Proteomes" id="UP001159428">
    <property type="component" value="Unassembled WGS sequence"/>
</dbReference>
<feature type="transmembrane region" description="Helical" evidence="9">
    <location>
        <begin position="44"/>
        <end position="64"/>
    </location>
</feature>
<keyword evidence="8" id="KW-0807">Transducer</keyword>
<dbReference type="PANTHER" id="PTHR24249:SF372">
    <property type="entry name" value="G-PROTEIN COUPLED RECEPTORS FAMILY 1 PROFILE DOMAIN-CONTAINING PROTEIN"/>
    <property type="match status" value="1"/>
</dbReference>
<evidence type="ECO:0000256" key="5">
    <source>
        <dbReference type="ARBA" id="ARBA00023040"/>
    </source>
</evidence>
<dbReference type="InterPro" id="IPR000276">
    <property type="entry name" value="GPCR_Rhodpsn"/>
</dbReference>
<dbReference type="PROSITE" id="PS50262">
    <property type="entry name" value="G_PROTEIN_RECEP_F1_2"/>
    <property type="match status" value="1"/>
</dbReference>
<comment type="caution">
    <text evidence="11">The sequence shown here is derived from an EMBL/GenBank/DDBJ whole genome shotgun (WGS) entry which is preliminary data.</text>
</comment>
<evidence type="ECO:0000259" key="10">
    <source>
        <dbReference type="PROSITE" id="PS50262"/>
    </source>
</evidence>
<dbReference type="AlphaFoldDB" id="A0AAU9W3X2"/>
<dbReference type="Pfam" id="PF00001">
    <property type="entry name" value="7tm_1"/>
    <property type="match status" value="1"/>
</dbReference>
<feature type="transmembrane region" description="Helical" evidence="9">
    <location>
        <begin position="249"/>
        <end position="274"/>
    </location>
</feature>
<protein>
    <recommendedName>
        <fullName evidence="10">G-protein coupled receptors family 1 profile domain-containing protein</fullName>
    </recommendedName>
</protein>
<gene>
    <name evidence="11" type="ORF">PMEA_00028893</name>
</gene>
<dbReference type="GO" id="GO:0005886">
    <property type="term" value="C:plasma membrane"/>
    <property type="evidence" value="ECO:0007669"/>
    <property type="project" value="UniProtKB-SubCell"/>
</dbReference>
<reference evidence="11 12" key="1">
    <citation type="submission" date="2022-05" db="EMBL/GenBank/DDBJ databases">
        <authorList>
            <consortium name="Genoscope - CEA"/>
            <person name="William W."/>
        </authorList>
    </citation>
    <scope>NUCLEOTIDE SEQUENCE [LARGE SCALE GENOMIC DNA]</scope>
</reference>
<keyword evidence="3 9" id="KW-0812">Transmembrane</keyword>
<dbReference type="SMART" id="SM01381">
    <property type="entry name" value="7TM_GPCR_Srsx"/>
    <property type="match status" value="1"/>
</dbReference>
<feature type="transmembrane region" description="Helical" evidence="9">
    <location>
        <begin position="70"/>
        <end position="97"/>
    </location>
</feature>
<organism evidence="11 12">
    <name type="scientific">Pocillopora meandrina</name>
    <dbReference type="NCBI Taxonomy" id="46732"/>
    <lineage>
        <taxon>Eukaryota</taxon>
        <taxon>Metazoa</taxon>
        <taxon>Cnidaria</taxon>
        <taxon>Anthozoa</taxon>
        <taxon>Hexacorallia</taxon>
        <taxon>Scleractinia</taxon>
        <taxon>Astrocoeniina</taxon>
        <taxon>Pocilloporidae</taxon>
        <taxon>Pocillopora</taxon>
    </lineage>
</organism>
<keyword evidence="7" id="KW-0675">Receptor</keyword>
<comment type="subcellular location">
    <subcellularLocation>
        <location evidence="1">Cell membrane</location>
        <topology evidence="1">Multi-pass membrane protein</topology>
    </subcellularLocation>
</comment>
<accession>A0AAU9W3X2</accession>
<sequence length="328" mass="36270">MSIDSALTTSFMVFVSVVGTAGNLLVIVAILYKRRLRTIPNYFIFDLAVCDLLTVSLAVPLRLVEAFQPGLIPCGVVIAVNILFDGLSRINIVFISIDRLTAVKFPFKYNLYMTNRAVAVFVASGWTIVTLFAILPIVGVGSAPEEVLRHNHGLCFFSTNLSTSYLLTFLIGFCLLPLILATSINCFLLKASHRQLRVIHVQQVQVENSVNTYYRNVSAMLFSGRNQPASTGQYNRTFALKQKRVARMVIILVGFFIVLVLPITIIDLVGAFGVSKVPPAVTKIAVCMIYTNAMINVFVYAGFNGEFQRTFVEMFQAGKAKFRALVSL</sequence>
<dbReference type="SUPFAM" id="SSF81321">
    <property type="entry name" value="Family A G protein-coupled receptor-like"/>
    <property type="match status" value="1"/>
</dbReference>
<evidence type="ECO:0000256" key="1">
    <source>
        <dbReference type="ARBA" id="ARBA00004651"/>
    </source>
</evidence>
<evidence type="ECO:0000256" key="6">
    <source>
        <dbReference type="ARBA" id="ARBA00023136"/>
    </source>
</evidence>
<feature type="transmembrane region" description="Helical" evidence="9">
    <location>
        <begin position="12"/>
        <end position="32"/>
    </location>
</feature>
<evidence type="ECO:0000256" key="9">
    <source>
        <dbReference type="SAM" id="Phobius"/>
    </source>
</evidence>
<evidence type="ECO:0000256" key="3">
    <source>
        <dbReference type="ARBA" id="ARBA00022692"/>
    </source>
</evidence>
<dbReference type="InterPro" id="IPR017452">
    <property type="entry name" value="GPCR_Rhodpsn_7TM"/>
</dbReference>
<keyword evidence="2" id="KW-1003">Cell membrane</keyword>
<evidence type="ECO:0000313" key="11">
    <source>
        <dbReference type="EMBL" id="CAH3042584.1"/>
    </source>
</evidence>
<dbReference type="GO" id="GO:0004930">
    <property type="term" value="F:G protein-coupled receptor activity"/>
    <property type="evidence" value="ECO:0007669"/>
    <property type="project" value="UniProtKB-KW"/>
</dbReference>
<feature type="transmembrane region" description="Helical" evidence="9">
    <location>
        <begin position="118"/>
        <end position="143"/>
    </location>
</feature>